<feature type="domain" description="DUF1553" evidence="2">
    <location>
        <begin position="216"/>
        <end position="367"/>
    </location>
</feature>
<dbReference type="InterPro" id="IPR011444">
    <property type="entry name" value="DUF1549"/>
</dbReference>
<evidence type="ECO:0000313" key="3">
    <source>
        <dbReference type="EMBL" id="SVC32643.1"/>
    </source>
</evidence>
<protein>
    <recommendedName>
        <fullName evidence="4">DUF1553 domain-containing protein</fullName>
    </recommendedName>
</protein>
<organism evidence="3">
    <name type="scientific">marine metagenome</name>
    <dbReference type="NCBI Taxonomy" id="408172"/>
    <lineage>
        <taxon>unclassified sequences</taxon>
        <taxon>metagenomes</taxon>
        <taxon>ecological metagenomes</taxon>
    </lineage>
</organism>
<reference evidence="3" key="1">
    <citation type="submission" date="2018-05" db="EMBL/GenBank/DDBJ databases">
        <authorList>
            <person name="Lanie J.A."/>
            <person name="Ng W.-L."/>
            <person name="Kazmierczak K.M."/>
            <person name="Andrzejewski T.M."/>
            <person name="Davidsen T.M."/>
            <person name="Wayne K.J."/>
            <person name="Tettelin H."/>
            <person name="Glass J.I."/>
            <person name="Rusch D."/>
            <person name="Podicherti R."/>
            <person name="Tsui H.-C.T."/>
            <person name="Winkler M.E."/>
        </authorList>
    </citation>
    <scope>NUCLEOTIDE SEQUENCE</scope>
</reference>
<evidence type="ECO:0000259" key="2">
    <source>
        <dbReference type="Pfam" id="PF07587"/>
    </source>
</evidence>
<feature type="domain" description="DUF1549" evidence="1">
    <location>
        <begin position="17"/>
        <end position="118"/>
    </location>
</feature>
<evidence type="ECO:0008006" key="4">
    <source>
        <dbReference type="Google" id="ProtNLM"/>
    </source>
</evidence>
<feature type="non-terminal residue" evidence="3">
    <location>
        <position position="1"/>
    </location>
</feature>
<accession>A0A382L9F9</accession>
<dbReference type="Pfam" id="PF07583">
    <property type="entry name" value="PSCyt2"/>
    <property type="match status" value="1"/>
</dbReference>
<proteinExistence type="predicted"/>
<dbReference type="EMBL" id="UINC01085261">
    <property type="protein sequence ID" value="SVC32643.1"/>
    <property type="molecule type" value="Genomic_DNA"/>
</dbReference>
<gene>
    <name evidence="3" type="ORF">METZ01_LOCUS285497</name>
</gene>
<dbReference type="PANTHER" id="PTHR35889">
    <property type="entry name" value="CYCLOINULO-OLIGOSACCHARIDE FRUCTANOTRANSFERASE-RELATED"/>
    <property type="match status" value="1"/>
</dbReference>
<dbReference type="InterPro" id="IPR022655">
    <property type="entry name" value="DUF1553"/>
</dbReference>
<dbReference type="Pfam" id="PF07587">
    <property type="entry name" value="PSD1"/>
    <property type="match status" value="1"/>
</dbReference>
<name>A0A382L9F9_9ZZZZ</name>
<feature type="non-terminal residue" evidence="3">
    <location>
        <position position="405"/>
    </location>
</feature>
<sequence>DHAEFEAEVWEHTLIGRKGNTDGLDRGSFRTWLRKSFLANKPYNELSRELLLSAGLPSNDPAVNFYLRYEAKPEDMAGKVSRVFLGTRIECAQCHDHPYADVKREEFFGFAAFFARTQRYRDYDRAGGDSRRYGIRSRASGELTMPPMKKGHRAMEIQPMYFGVRYDRPENYSPLDPLPKPKTGRSKLDPKMKKVDEKMMMARKGSKVTNYGASSRRKTLVKWLTSDKNKYFARSLVNRVWARFLGKGFVNPIDDFSEDSKIILPNVLEYLTRDFVASGYDLRRLQEIIVLTRAYRQQAVQGVPGGIVPGEEHDLFTTVPIRPLEPEVLVRSVLRATGMEDPHPENNARQVKSYVQKAEREFVRRFGVDETEKRTEFQGTVLQVLLLFNGEFTSSKAPASRPYHA</sequence>
<dbReference type="PANTHER" id="PTHR35889:SF3">
    <property type="entry name" value="F-BOX DOMAIN-CONTAINING PROTEIN"/>
    <property type="match status" value="1"/>
</dbReference>
<dbReference type="AlphaFoldDB" id="A0A382L9F9"/>
<evidence type="ECO:0000259" key="1">
    <source>
        <dbReference type="Pfam" id="PF07583"/>
    </source>
</evidence>